<dbReference type="eggNOG" id="COG0578">
    <property type="taxonomic scope" value="Bacteria"/>
</dbReference>
<dbReference type="GeneID" id="43451422"/>
<evidence type="ECO:0000259" key="8">
    <source>
        <dbReference type="Pfam" id="PF01266"/>
    </source>
</evidence>
<evidence type="ECO:0000259" key="9">
    <source>
        <dbReference type="Pfam" id="PF16901"/>
    </source>
</evidence>
<dbReference type="GO" id="GO:0009331">
    <property type="term" value="C:glycerol-3-phosphate dehydrogenase (FAD) complex"/>
    <property type="evidence" value="ECO:0007669"/>
    <property type="project" value="UniProtKB-UniRule"/>
</dbReference>
<keyword evidence="11" id="KW-1185">Reference proteome</keyword>
<dbReference type="Pfam" id="PF16901">
    <property type="entry name" value="DAO_C"/>
    <property type="match status" value="1"/>
</dbReference>
<evidence type="ECO:0000256" key="1">
    <source>
        <dbReference type="ARBA" id="ARBA00001974"/>
    </source>
</evidence>
<dbReference type="GO" id="GO:0004368">
    <property type="term" value="F:glycerol-3-phosphate dehydrogenase (quinone) activity"/>
    <property type="evidence" value="ECO:0007669"/>
    <property type="project" value="UniProtKB-EC"/>
</dbReference>
<proteinExistence type="inferred from homology"/>
<evidence type="ECO:0000313" key="11">
    <source>
        <dbReference type="Proteomes" id="UP000018763"/>
    </source>
</evidence>
<dbReference type="InterPro" id="IPR036188">
    <property type="entry name" value="FAD/NAD-bd_sf"/>
</dbReference>
<sequence>MSPVRDSALNRTRRSAELSALGDGGVVDLVVIGGGITGTGIALDAASRGLRVVLAEKHDLAFGTSRWSSKLVHGGLRYLASGNIGIARRSAVERGILMMRTAPHLVNAMPQLVPLLPAMGRPARALVRTGFLAGDGLRRLAGTPASVLPRSRRVGAGEAVDLAPTVRRDGLDGAFLAYDGQLIDDARLVTAVARTAAQHGAIILTQANAAGVQGDSVTLTDALTGQAMTLRSRAVVNATGVWAGEVDPTIRLRPSRGTHLVFDAAAFGNPTAALTIPIPGALNRFVFAMPEQLGRVYLGLTDEDAPGPIPDVPEPTPAEVRFLLETVNTALDTALTEGDVRGAYAGLRPLIESAGETADLSRDHAVTESPDGVISVVGGKLTEYRYMAEDVVNQAIARRGLSAGPCRTRDLPLVGAPANPIAAPAASIAMPASLTARYGAEAANVLAVASCDRPTERVADGIDVLRAEFEYAVTHEGALSVEDILDRRTRIGLVAADRERAEAAAAEFV</sequence>
<feature type="domain" description="FAD dependent oxidoreductase" evidence="8">
    <location>
        <begin position="28"/>
        <end position="353"/>
    </location>
</feature>
<organism evidence="10 11">
    <name type="scientific">Mycolicibacterium neoaurum VKM Ac-1815D</name>
    <dbReference type="NCBI Taxonomy" id="700508"/>
    <lineage>
        <taxon>Bacteria</taxon>
        <taxon>Bacillati</taxon>
        <taxon>Actinomycetota</taxon>
        <taxon>Actinomycetes</taxon>
        <taxon>Mycobacteriales</taxon>
        <taxon>Mycobacteriaceae</taxon>
        <taxon>Mycolicibacterium</taxon>
    </lineage>
</organism>
<dbReference type="HOGENOM" id="CLU_015740_5_1_11"/>
<comment type="catalytic activity">
    <reaction evidence="7">
        <text>a quinone + sn-glycerol 3-phosphate = dihydroxyacetone phosphate + a quinol</text>
        <dbReference type="Rhea" id="RHEA:18977"/>
        <dbReference type="ChEBI" id="CHEBI:24646"/>
        <dbReference type="ChEBI" id="CHEBI:57597"/>
        <dbReference type="ChEBI" id="CHEBI:57642"/>
        <dbReference type="ChEBI" id="CHEBI:132124"/>
        <dbReference type="EC" id="1.1.5.3"/>
    </reaction>
</comment>
<evidence type="ECO:0000256" key="5">
    <source>
        <dbReference type="ARBA" id="ARBA00022827"/>
    </source>
</evidence>
<evidence type="ECO:0000256" key="4">
    <source>
        <dbReference type="ARBA" id="ARBA00022798"/>
    </source>
</evidence>
<accession>V5XEG1</accession>
<dbReference type="EMBL" id="CP006936">
    <property type="protein sequence ID" value="AHC26402.1"/>
    <property type="molecule type" value="Genomic_DNA"/>
</dbReference>
<dbReference type="RefSeq" id="WP_023985997.1">
    <property type="nucleotide sequence ID" value="NC_023036.2"/>
</dbReference>
<name>V5XEG1_MYCNE</name>
<keyword evidence="4" id="KW-0319">Glycerol metabolism</keyword>
<dbReference type="Proteomes" id="UP000018763">
    <property type="component" value="Chromosome"/>
</dbReference>
<dbReference type="PANTHER" id="PTHR11985:SF35">
    <property type="entry name" value="ANAEROBIC GLYCEROL-3-PHOSPHATE DEHYDROGENASE SUBUNIT A"/>
    <property type="match status" value="1"/>
</dbReference>
<dbReference type="PRINTS" id="PR01001">
    <property type="entry name" value="FADG3PDH"/>
</dbReference>
<dbReference type="GO" id="GO:0046168">
    <property type="term" value="P:glycerol-3-phosphate catabolic process"/>
    <property type="evidence" value="ECO:0007669"/>
    <property type="project" value="TreeGrafter"/>
</dbReference>
<gene>
    <name evidence="10" type="ORF">D174_18330</name>
</gene>
<dbReference type="Gene3D" id="3.30.9.10">
    <property type="entry name" value="D-Amino Acid Oxidase, subunit A, domain 2"/>
    <property type="match status" value="1"/>
</dbReference>
<keyword evidence="6 7" id="KW-0560">Oxidoreductase</keyword>
<comment type="similarity">
    <text evidence="2 7">Belongs to the FAD-dependent glycerol-3-phosphate dehydrogenase family.</text>
</comment>
<dbReference type="InterPro" id="IPR031656">
    <property type="entry name" value="DAO_C"/>
</dbReference>
<reference evidence="10 11" key="1">
    <citation type="journal article" date="2014" name="Genome Announc.">
        <title>Complete Genome Sequence of Sterol-Transforming Mycobacterium neoaurum Strain VKM Ac-1815D.</title>
        <authorList>
            <person name="Shtratnikova V.Y."/>
            <person name="Bragin E.Y."/>
            <person name="Dovbnya D.V."/>
            <person name="Pekov Y.A."/>
            <person name="Schelkunov M.I."/>
            <person name="Strizhov N."/>
            <person name="Ivashina T.V."/>
            <person name="Ashapkin V.V."/>
            <person name="Donova M.V."/>
        </authorList>
    </citation>
    <scope>NUCLEOTIDE SEQUENCE [LARGE SCALE GENOMIC DNA]</scope>
    <source>
        <strain evidence="10 11">VKM Ac-1815D</strain>
    </source>
</reference>
<protein>
    <recommendedName>
        <fullName evidence="7">Glycerol-3-phosphate dehydrogenase</fullName>
        <ecNumber evidence="7">1.1.5.3</ecNumber>
    </recommendedName>
</protein>
<dbReference type="Pfam" id="PF01266">
    <property type="entry name" value="DAO"/>
    <property type="match status" value="1"/>
</dbReference>
<dbReference type="GO" id="GO:0006071">
    <property type="term" value="P:glycerol metabolic process"/>
    <property type="evidence" value="ECO:0007669"/>
    <property type="project" value="UniProtKB-KW"/>
</dbReference>
<evidence type="ECO:0000256" key="6">
    <source>
        <dbReference type="ARBA" id="ARBA00023002"/>
    </source>
</evidence>
<dbReference type="SUPFAM" id="SSF51905">
    <property type="entry name" value="FAD/NAD(P)-binding domain"/>
    <property type="match status" value="1"/>
</dbReference>
<feature type="domain" description="Alpha-glycerophosphate oxidase C-terminal" evidence="9">
    <location>
        <begin position="406"/>
        <end position="503"/>
    </location>
</feature>
<dbReference type="InterPro" id="IPR000447">
    <property type="entry name" value="G3P_DH_FAD-dep"/>
</dbReference>
<dbReference type="EC" id="1.1.5.3" evidence="7"/>
<evidence type="ECO:0000256" key="7">
    <source>
        <dbReference type="RuleBase" id="RU361217"/>
    </source>
</evidence>
<keyword evidence="5" id="KW-0274">FAD</keyword>
<dbReference type="PANTHER" id="PTHR11985">
    <property type="entry name" value="GLYCEROL-3-PHOSPHATE DEHYDROGENASE"/>
    <property type="match status" value="1"/>
</dbReference>
<evidence type="ECO:0000313" key="10">
    <source>
        <dbReference type="EMBL" id="AHC26402.1"/>
    </source>
</evidence>
<evidence type="ECO:0000256" key="3">
    <source>
        <dbReference type="ARBA" id="ARBA00022630"/>
    </source>
</evidence>
<dbReference type="InterPro" id="IPR006076">
    <property type="entry name" value="FAD-dep_OxRdtase"/>
</dbReference>
<dbReference type="KEGG" id="mne:D174_18330"/>
<comment type="cofactor">
    <cofactor evidence="1 7">
        <name>FAD</name>
        <dbReference type="ChEBI" id="CHEBI:57692"/>
    </cofactor>
</comment>
<dbReference type="PROSITE" id="PS00977">
    <property type="entry name" value="FAD_G3PDH_1"/>
    <property type="match status" value="1"/>
</dbReference>
<dbReference type="AlphaFoldDB" id="V5XEG1"/>
<evidence type="ECO:0000256" key="2">
    <source>
        <dbReference type="ARBA" id="ARBA00007330"/>
    </source>
</evidence>
<dbReference type="PROSITE" id="PS00978">
    <property type="entry name" value="FAD_G3PDH_2"/>
    <property type="match status" value="1"/>
</dbReference>
<keyword evidence="3 7" id="KW-0285">Flavoprotein</keyword>
<dbReference type="InterPro" id="IPR038299">
    <property type="entry name" value="DAO_C_sf"/>
</dbReference>
<dbReference type="Gene3D" id="1.10.8.870">
    <property type="entry name" value="Alpha-glycerophosphate oxidase, cap domain"/>
    <property type="match status" value="1"/>
</dbReference>
<dbReference type="Gene3D" id="3.50.50.60">
    <property type="entry name" value="FAD/NAD(P)-binding domain"/>
    <property type="match status" value="1"/>
</dbReference>